<feature type="compositionally biased region" description="Basic and acidic residues" evidence="1">
    <location>
        <begin position="213"/>
        <end position="231"/>
    </location>
</feature>
<name>A0A9P3GIK4_9APHY</name>
<dbReference type="EMBL" id="BPQB01000038">
    <property type="protein sequence ID" value="GJE94249.1"/>
    <property type="molecule type" value="Genomic_DNA"/>
</dbReference>
<gene>
    <name evidence="2" type="ORF">PsYK624_104180</name>
</gene>
<dbReference type="Proteomes" id="UP000703269">
    <property type="component" value="Unassembled WGS sequence"/>
</dbReference>
<sequence>MQQHSTPAAATDVRTPGAAHVSAASRRAFCAALRDVGDACAHQCLDGSLAAQKPVLECLGLVRRRALDPGPPRPHRRNPRPGSIPPSRRRERIDPSAASRPPHRPLACRDDGPACHQGCPHRVAAHPAALPRCSAIRNPMRALPRRASRPLTRPPAYAQRTPTRPRVSPDPGAWPAAHPSALYIGSGHDAVHVSFALRARVLSIAPRGPRRVHCAEESPTRGARALREHSGVAHGAPRPRAAATAAAAQASKRGRLPARGARLCSIRARRLRKVRPYARIGSPCVLASSSRSGVWTARSTRTTADGPPGCTRGRLGPLSAAEARGRVPQLGPRAMQQRSGPALIAADAGVARPVAGWRRGDRARPCTRRGLRVARRVRCPCCPCCPLRPSVPAGRRCVLVRLRLARWLCPEVLDGGLCFEACGPAQRRGRSMASSPL</sequence>
<organism evidence="2 3">
    <name type="scientific">Phanerochaete sordida</name>
    <dbReference type="NCBI Taxonomy" id="48140"/>
    <lineage>
        <taxon>Eukaryota</taxon>
        <taxon>Fungi</taxon>
        <taxon>Dikarya</taxon>
        <taxon>Basidiomycota</taxon>
        <taxon>Agaricomycotina</taxon>
        <taxon>Agaricomycetes</taxon>
        <taxon>Polyporales</taxon>
        <taxon>Phanerochaetaceae</taxon>
        <taxon>Phanerochaete</taxon>
    </lineage>
</organism>
<feature type="region of interest" description="Disordered" evidence="1">
    <location>
        <begin position="213"/>
        <end position="238"/>
    </location>
</feature>
<evidence type="ECO:0000256" key="1">
    <source>
        <dbReference type="SAM" id="MobiDB-lite"/>
    </source>
</evidence>
<reference evidence="2 3" key="1">
    <citation type="submission" date="2021-08" db="EMBL/GenBank/DDBJ databases">
        <title>Draft Genome Sequence of Phanerochaete sordida strain YK-624.</title>
        <authorList>
            <person name="Mori T."/>
            <person name="Dohra H."/>
            <person name="Suzuki T."/>
            <person name="Kawagishi H."/>
            <person name="Hirai H."/>
        </authorList>
    </citation>
    <scope>NUCLEOTIDE SEQUENCE [LARGE SCALE GENOMIC DNA]</scope>
    <source>
        <strain evidence="2 3">YK-624</strain>
    </source>
</reference>
<accession>A0A9P3GIK4</accession>
<comment type="caution">
    <text evidence="2">The sequence shown here is derived from an EMBL/GenBank/DDBJ whole genome shotgun (WGS) entry which is preliminary data.</text>
</comment>
<proteinExistence type="predicted"/>
<feature type="region of interest" description="Disordered" evidence="1">
    <location>
        <begin position="65"/>
        <end position="109"/>
    </location>
</feature>
<protein>
    <submittedName>
        <fullName evidence="2">Uncharacterized protein</fullName>
    </submittedName>
</protein>
<dbReference type="AlphaFoldDB" id="A0A9P3GIK4"/>
<evidence type="ECO:0000313" key="3">
    <source>
        <dbReference type="Proteomes" id="UP000703269"/>
    </source>
</evidence>
<feature type="region of interest" description="Disordered" evidence="1">
    <location>
        <begin position="148"/>
        <end position="173"/>
    </location>
</feature>
<keyword evidence="3" id="KW-1185">Reference proteome</keyword>
<evidence type="ECO:0000313" key="2">
    <source>
        <dbReference type="EMBL" id="GJE94249.1"/>
    </source>
</evidence>